<dbReference type="EMBL" id="CP170721">
    <property type="protein sequence ID" value="XIA18256.1"/>
    <property type="molecule type" value="Genomic_DNA"/>
</dbReference>
<evidence type="ECO:0008006" key="2">
    <source>
        <dbReference type="Google" id="ProtNLM"/>
    </source>
</evidence>
<organism evidence="1">
    <name type="scientific">Rhodanobacter sp. FW102-FHT14D07</name>
    <dbReference type="NCBI Taxonomy" id="3351462"/>
    <lineage>
        <taxon>Bacteria</taxon>
        <taxon>Pseudomonadati</taxon>
        <taxon>Pseudomonadota</taxon>
        <taxon>Gammaproteobacteria</taxon>
        <taxon>Lysobacterales</taxon>
        <taxon>Rhodanobacteraceae</taxon>
        <taxon>Rhodanobacter</taxon>
    </lineage>
</organism>
<gene>
    <name evidence="1" type="ORF">ACFYG5_17115</name>
</gene>
<name>A0AB74UNK3_9GAMM</name>
<sequence length="260" mass="28220">MGTQARLRVAHRWMAAGVLLIASVGVARAIGPRDARNGEECRAQVNAHFDAVEAEMLAYGNYRGIAVTEDEGRGPMLLDCKGFEDSLQGEQIAAALQRLSLAIDTLRTGHALTAATIEQLATDRAGIEEMSPQPYRHEYLLQYADYQRYLSLETTRAAMAPTGDSPKAIHRCGTPDHPLFSDQPCASHGSTPHAALAETCHGLREHLADSKRAYDAAAAALVASADDAGDGWRAIEARRRKSLSDLRWYGDRARLQGCPP</sequence>
<accession>A0AB74UNK3</accession>
<evidence type="ECO:0000313" key="1">
    <source>
        <dbReference type="EMBL" id="XIA18256.1"/>
    </source>
</evidence>
<proteinExistence type="predicted"/>
<dbReference type="AlphaFoldDB" id="A0AB74UNK3"/>
<protein>
    <recommendedName>
        <fullName evidence="2">DUF1311 domain-containing protein</fullName>
    </recommendedName>
</protein>
<dbReference type="RefSeq" id="WP_395120630.1">
    <property type="nucleotide sequence ID" value="NZ_CP170721.1"/>
</dbReference>
<reference evidence="1" key="1">
    <citation type="submission" date="2024-10" db="EMBL/GenBank/DDBJ databases">
        <authorList>
            <person name="Lesea H.P."/>
            <person name="Kuehl J.V."/>
            <person name="Chandonia J.-M."/>
        </authorList>
    </citation>
    <scope>NUCLEOTIDE SEQUENCE</scope>
    <source>
        <strain evidence="1">FW102-FHT14D07</strain>
    </source>
</reference>